<evidence type="ECO:0000313" key="2">
    <source>
        <dbReference type="EMBL" id="GCL67641.1"/>
    </source>
</evidence>
<feature type="transmembrane region" description="Helical" evidence="1">
    <location>
        <begin position="103"/>
        <end position="126"/>
    </location>
</feature>
<comment type="caution">
    <text evidence="2">The sequence shown here is derived from an EMBL/GenBank/DDBJ whole genome shotgun (WGS) entry which is preliminary data.</text>
</comment>
<feature type="transmembrane region" description="Helical" evidence="1">
    <location>
        <begin position="6"/>
        <end position="27"/>
    </location>
</feature>
<keyword evidence="1" id="KW-0812">Transmembrane</keyword>
<evidence type="ECO:0000256" key="1">
    <source>
        <dbReference type="SAM" id="Phobius"/>
    </source>
</evidence>
<reference evidence="2 3" key="1">
    <citation type="submission" date="2019-03" db="EMBL/GenBank/DDBJ databases">
        <title>Draft genome sequences of two Veillonella tobetsuensis clinical isolates from intraoperative bronchial fluids of elderly patients with pulmonary carcinoma.</title>
        <authorList>
            <person name="Akiyama T."/>
        </authorList>
    </citation>
    <scope>NUCLEOTIDE SEQUENCE [LARGE SCALE GENOMIC DNA]</scope>
    <source>
        <strain evidence="2 3">PAGU 1578</strain>
    </source>
</reference>
<feature type="transmembrane region" description="Helical" evidence="1">
    <location>
        <begin position="34"/>
        <end position="59"/>
    </location>
</feature>
<accession>A0A480B256</accession>
<feature type="transmembrane region" description="Helical" evidence="1">
    <location>
        <begin position="71"/>
        <end position="91"/>
    </location>
</feature>
<dbReference type="EMBL" id="BJCQ01000027">
    <property type="protein sequence ID" value="GCL67641.1"/>
    <property type="molecule type" value="Genomic_DNA"/>
</dbReference>
<evidence type="ECO:0000313" key="3">
    <source>
        <dbReference type="Proteomes" id="UP000300381"/>
    </source>
</evidence>
<protein>
    <submittedName>
        <fullName evidence="2">Uncharacterized protein</fullName>
    </submittedName>
</protein>
<keyword evidence="1" id="KW-0472">Membrane</keyword>
<sequence>MFVRTHLIQILFFFFILFITLIKLYSIADLLGKVLIVGAILFSVISYFIIKSAIMHAFIGYLNDVGILNSIYWTILLLIIPMLLHLIRPLINILDNKPPLVQILTLFLFIIFILFILLIFIANLTYNLLGI</sequence>
<dbReference type="AlphaFoldDB" id="A0A480B256"/>
<keyword evidence="1" id="KW-1133">Transmembrane helix</keyword>
<name>A0A480B256_9FIRM</name>
<dbReference type="Proteomes" id="UP000300381">
    <property type="component" value="Unassembled WGS sequence"/>
</dbReference>
<organism evidence="2 3">
    <name type="scientific">Veillonella tobetsuensis</name>
    <dbReference type="NCBI Taxonomy" id="1110546"/>
    <lineage>
        <taxon>Bacteria</taxon>
        <taxon>Bacillati</taxon>
        <taxon>Bacillota</taxon>
        <taxon>Negativicutes</taxon>
        <taxon>Veillonellales</taxon>
        <taxon>Veillonellaceae</taxon>
        <taxon>Veillonella</taxon>
    </lineage>
</organism>
<proteinExistence type="predicted"/>
<gene>
    <name evidence="2" type="ORF">PAGU1578_12620</name>
</gene>